<name>A0A8J3Z5U2_9ACTN</name>
<evidence type="ECO:0000313" key="1">
    <source>
        <dbReference type="EMBL" id="GIJ55830.1"/>
    </source>
</evidence>
<keyword evidence="2" id="KW-1185">Reference proteome</keyword>
<dbReference type="AlphaFoldDB" id="A0A8J3Z5U2"/>
<dbReference type="EMBL" id="BOPG01000022">
    <property type="protein sequence ID" value="GIJ55830.1"/>
    <property type="molecule type" value="Genomic_DNA"/>
</dbReference>
<proteinExistence type="predicted"/>
<dbReference type="RefSeq" id="WP_203993204.1">
    <property type="nucleotide sequence ID" value="NZ_BOPG01000022.1"/>
</dbReference>
<organism evidence="1 2">
    <name type="scientific">Virgisporangium aurantiacum</name>
    <dbReference type="NCBI Taxonomy" id="175570"/>
    <lineage>
        <taxon>Bacteria</taxon>
        <taxon>Bacillati</taxon>
        <taxon>Actinomycetota</taxon>
        <taxon>Actinomycetes</taxon>
        <taxon>Micromonosporales</taxon>
        <taxon>Micromonosporaceae</taxon>
        <taxon>Virgisporangium</taxon>
    </lineage>
</organism>
<evidence type="ECO:0008006" key="3">
    <source>
        <dbReference type="Google" id="ProtNLM"/>
    </source>
</evidence>
<gene>
    <name evidence="1" type="ORF">Vau01_033460</name>
</gene>
<reference evidence="1" key="1">
    <citation type="submission" date="2021-01" db="EMBL/GenBank/DDBJ databases">
        <title>Whole genome shotgun sequence of Virgisporangium aurantiacum NBRC 16421.</title>
        <authorList>
            <person name="Komaki H."/>
            <person name="Tamura T."/>
        </authorList>
    </citation>
    <scope>NUCLEOTIDE SEQUENCE</scope>
    <source>
        <strain evidence="1">NBRC 16421</strain>
    </source>
</reference>
<dbReference type="Proteomes" id="UP000612585">
    <property type="component" value="Unassembled WGS sequence"/>
</dbReference>
<evidence type="ECO:0000313" key="2">
    <source>
        <dbReference type="Proteomes" id="UP000612585"/>
    </source>
</evidence>
<sequence length="79" mass="8699">MNEYTEGDIQHVLAEDPRIAEQGIRAVRVDDGVVLVGDVESPDRCAQIEAVLHETFPDLTVRCDLAVTRVNAPQEVEAI</sequence>
<accession>A0A8J3Z5U2</accession>
<comment type="caution">
    <text evidence="1">The sequence shown here is derived from an EMBL/GenBank/DDBJ whole genome shotgun (WGS) entry which is preliminary data.</text>
</comment>
<protein>
    <recommendedName>
        <fullName evidence="3">BON domain-containing protein</fullName>
    </recommendedName>
</protein>